<reference evidence="8 9" key="1">
    <citation type="submission" date="2016-10" db="EMBL/GenBank/DDBJ databases">
        <authorList>
            <person name="de Groot N.N."/>
        </authorList>
    </citation>
    <scope>NUCLEOTIDE SEQUENCE [LARGE SCALE GENOMIC DNA]</scope>
    <source>
        <strain evidence="8 9">DSM 21632</strain>
    </source>
</reference>
<comment type="similarity">
    <text evidence="2">Belongs to the bacterial solute-binding protein 8 family.</text>
</comment>
<accession>A0A1G8DU27</accession>
<dbReference type="Pfam" id="PF01497">
    <property type="entry name" value="Peripla_BP_2"/>
    <property type="match status" value="1"/>
</dbReference>
<dbReference type="GO" id="GO:1901678">
    <property type="term" value="P:iron coordination entity transport"/>
    <property type="evidence" value="ECO:0007669"/>
    <property type="project" value="UniProtKB-ARBA"/>
</dbReference>
<dbReference type="CDD" id="cd01140">
    <property type="entry name" value="FatB"/>
    <property type="match status" value="1"/>
</dbReference>
<dbReference type="PANTHER" id="PTHR30532">
    <property type="entry name" value="IRON III DICITRATE-BINDING PERIPLASMIC PROTEIN"/>
    <property type="match status" value="1"/>
</dbReference>
<dbReference type="Proteomes" id="UP000199163">
    <property type="component" value="Unassembled WGS sequence"/>
</dbReference>
<dbReference type="EMBL" id="FNDK01000008">
    <property type="protein sequence ID" value="SDH61194.1"/>
    <property type="molecule type" value="Genomic_DNA"/>
</dbReference>
<dbReference type="InterPro" id="IPR033870">
    <property type="entry name" value="FatB"/>
</dbReference>
<dbReference type="GO" id="GO:0030288">
    <property type="term" value="C:outer membrane-bounded periplasmic space"/>
    <property type="evidence" value="ECO:0007669"/>
    <property type="project" value="TreeGrafter"/>
</dbReference>
<dbReference type="InterPro" id="IPR051313">
    <property type="entry name" value="Bact_iron-sidero_bind"/>
</dbReference>
<feature type="chain" id="PRO_5039640215" evidence="6">
    <location>
        <begin position="21"/>
        <end position="319"/>
    </location>
</feature>
<dbReference type="InterPro" id="IPR002491">
    <property type="entry name" value="ABC_transptr_periplasmic_BD"/>
</dbReference>
<evidence type="ECO:0000313" key="8">
    <source>
        <dbReference type="EMBL" id="SDH61194.1"/>
    </source>
</evidence>
<keyword evidence="9" id="KW-1185">Reference proteome</keyword>
<organism evidence="8 9">
    <name type="scientific">Alteribacillus persepolensis</name>
    <dbReference type="NCBI Taxonomy" id="568899"/>
    <lineage>
        <taxon>Bacteria</taxon>
        <taxon>Bacillati</taxon>
        <taxon>Bacillota</taxon>
        <taxon>Bacilli</taxon>
        <taxon>Bacillales</taxon>
        <taxon>Bacillaceae</taxon>
        <taxon>Alteribacillus</taxon>
    </lineage>
</organism>
<evidence type="ECO:0000256" key="2">
    <source>
        <dbReference type="ARBA" id="ARBA00008814"/>
    </source>
</evidence>
<dbReference type="SUPFAM" id="SSF53807">
    <property type="entry name" value="Helical backbone' metal receptor"/>
    <property type="match status" value="1"/>
</dbReference>
<comment type="subcellular location">
    <subcellularLocation>
        <location evidence="1">Cell membrane</location>
        <topology evidence="1">Lipid-anchor</topology>
    </subcellularLocation>
</comment>
<proteinExistence type="inferred from homology"/>
<keyword evidence="5" id="KW-0175">Coiled coil</keyword>
<dbReference type="Gene3D" id="3.40.50.1980">
    <property type="entry name" value="Nitrogenase molybdenum iron protein domain"/>
    <property type="match status" value="2"/>
</dbReference>
<evidence type="ECO:0000256" key="3">
    <source>
        <dbReference type="ARBA" id="ARBA00022448"/>
    </source>
</evidence>
<evidence type="ECO:0000313" key="9">
    <source>
        <dbReference type="Proteomes" id="UP000199163"/>
    </source>
</evidence>
<evidence type="ECO:0000256" key="1">
    <source>
        <dbReference type="ARBA" id="ARBA00004193"/>
    </source>
</evidence>
<evidence type="ECO:0000256" key="4">
    <source>
        <dbReference type="ARBA" id="ARBA00022729"/>
    </source>
</evidence>
<evidence type="ECO:0000256" key="5">
    <source>
        <dbReference type="SAM" id="Coils"/>
    </source>
</evidence>
<feature type="domain" description="Fe/B12 periplasmic-binding" evidence="7">
    <location>
        <begin position="60"/>
        <end position="319"/>
    </location>
</feature>
<protein>
    <submittedName>
        <fullName evidence="8">Iron complex transport system substrate-binding protein</fullName>
    </submittedName>
</protein>
<dbReference type="PROSITE" id="PS50983">
    <property type="entry name" value="FE_B12_PBP"/>
    <property type="match status" value="1"/>
</dbReference>
<gene>
    <name evidence="8" type="ORF">SAMN05192534_10827</name>
</gene>
<dbReference type="PANTHER" id="PTHR30532:SF28">
    <property type="entry name" value="PETROBACTIN-BINDING PROTEIN YCLQ"/>
    <property type="match status" value="1"/>
</dbReference>
<keyword evidence="4 6" id="KW-0732">Signal</keyword>
<keyword evidence="3" id="KW-0813">Transport</keyword>
<evidence type="ECO:0000256" key="6">
    <source>
        <dbReference type="SAM" id="SignalP"/>
    </source>
</evidence>
<dbReference type="PROSITE" id="PS51257">
    <property type="entry name" value="PROKAR_LIPOPROTEIN"/>
    <property type="match status" value="1"/>
</dbReference>
<dbReference type="STRING" id="568899.SAMN05192534_10827"/>
<dbReference type="AlphaFoldDB" id="A0A1G8DU27"/>
<feature type="signal peptide" evidence="6">
    <location>
        <begin position="1"/>
        <end position="20"/>
    </location>
</feature>
<dbReference type="GO" id="GO:0005886">
    <property type="term" value="C:plasma membrane"/>
    <property type="evidence" value="ECO:0007669"/>
    <property type="project" value="UniProtKB-SubCell"/>
</dbReference>
<feature type="coiled-coil region" evidence="5">
    <location>
        <begin position="151"/>
        <end position="195"/>
    </location>
</feature>
<name>A0A1G8DU27_9BACI</name>
<evidence type="ECO:0000259" key="7">
    <source>
        <dbReference type="PROSITE" id="PS50983"/>
    </source>
</evidence>
<sequence length="319" mass="34732">MMKKALYLLGAGVLSIGLLAACGQEDEEASAGGSENEEEKEAVTVEHELGETTVEKNPEDVVVFDFGSLDTLDTLGVDVTGVPQANIPSYLEKYESSEYENAGGLKEPDFEKIAEINPGLIIISGRQSDAYEELSKIAPTIYLAVDTENYLASFEENVNTLAEIFEKEEQAEEELASVKEDIAALHEEASAMDEEALIVLANDGKISAYGEGSRFGIIHDEFGFKEADENIEASTHGQSVSFEYIAKEDPEYLFVIDRTQVVGGETSAEQVIENSIVEDTSAYQNDNIIYLNPNYWYLSGGGLVSVSEMVQEAEAAISE</sequence>